<dbReference type="AlphaFoldDB" id="A0AAV0FJ61"/>
<organism evidence="1 2">
    <name type="scientific">Cuscuta epithymum</name>
    <dbReference type="NCBI Taxonomy" id="186058"/>
    <lineage>
        <taxon>Eukaryota</taxon>
        <taxon>Viridiplantae</taxon>
        <taxon>Streptophyta</taxon>
        <taxon>Embryophyta</taxon>
        <taxon>Tracheophyta</taxon>
        <taxon>Spermatophyta</taxon>
        <taxon>Magnoliopsida</taxon>
        <taxon>eudicotyledons</taxon>
        <taxon>Gunneridae</taxon>
        <taxon>Pentapetalae</taxon>
        <taxon>asterids</taxon>
        <taxon>lamiids</taxon>
        <taxon>Solanales</taxon>
        <taxon>Convolvulaceae</taxon>
        <taxon>Cuscuteae</taxon>
        <taxon>Cuscuta</taxon>
        <taxon>Cuscuta subgen. Cuscuta</taxon>
    </lineage>
</organism>
<proteinExistence type="predicted"/>
<dbReference type="EMBL" id="CAMAPF010000990">
    <property type="protein sequence ID" value="CAH9135686.1"/>
    <property type="molecule type" value="Genomic_DNA"/>
</dbReference>
<evidence type="ECO:0000313" key="2">
    <source>
        <dbReference type="Proteomes" id="UP001152523"/>
    </source>
</evidence>
<keyword evidence="2" id="KW-1185">Reference proteome</keyword>
<gene>
    <name evidence="1" type="ORF">CEPIT_LOCUS34702</name>
</gene>
<protein>
    <submittedName>
        <fullName evidence="1">Uncharacterized protein</fullName>
    </submittedName>
</protein>
<name>A0AAV0FJ61_9ASTE</name>
<reference evidence="1" key="1">
    <citation type="submission" date="2022-07" db="EMBL/GenBank/DDBJ databases">
        <authorList>
            <person name="Macas J."/>
            <person name="Novak P."/>
            <person name="Neumann P."/>
        </authorList>
    </citation>
    <scope>NUCLEOTIDE SEQUENCE</scope>
</reference>
<sequence length="182" mass="20429">MESQTNQTRDLRFSNRDSSFVFGRTRASRRTCPLSRPFVFFGVSLKLWKSKGHVHLHIFSTLTCSSIGRRFSPQPHISQGSNNPDCEISCYGLMKGVSQFLPSSSIKDSRIYHVFVSLEGNKCTEECKEAQTFREVVVISVKNISGLVSIDNDKNWLCIGVDNHTNVLLPDPASSNSCFFIS</sequence>
<evidence type="ECO:0000313" key="1">
    <source>
        <dbReference type="EMBL" id="CAH9135686.1"/>
    </source>
</evidence>
<accession>A0AAV0FJ61</accession>
<comment type="caution">
    <text evidence="1">The sequence shown here is derived from an EMBL/GenBank/DDBJ whole genome shotgun (WGS) entry which is preliminary data.</text>
</comment>
<dbReference type="Proteomes" id="UP001152523">
    <property type="component" value="Unassembled WGS sequence"/>
</dbReference>